<gene>
    <name evidence="1" type="ORF">S01H4_37618</name>
</gene>
<dbReference type="AlphaFoldDB" id="X1D9B6"/>
<reference evidence="1" key="1">
    <citation type="journal article" date="2014" name="Front. Microbiol.">
        <title>High frequency of phylogenetically diverse reductive dehalogenase-homologous genes in deep subseafloor sedimentary metagenomes.</title>
        <authorList>
            <person name="Kawai M."/>
            <person name="Futagami T."/>
            <person name="Toyoda A."/>
            <person name="Takaki Y."/>
            <person name="Nishi S."/>
            <person name="Hori S."/>
            <person name="Arai W."/>
            <person name="Tsubouchi T."/>
            <person name="Morono Y."/>
            <person name="Uchiyama I."/>
            <person name="Ito T."/>
            <person name="Fujiyama A."/>
            <person name="Inagaki F."/>
            <person name="Takami H."/>
        </authorList>
    </citation>
    <scope>NUCLEOTIDE SEQUENCE</scope>
    <source>
        <strain evidence="1">Expedition CK06-06</strain>
    </source>
</reference>
<proteinExistence type="predicted"/>
<name>X1D9B6_9ZZZZ</name>
<feature type="non-terminal residue" evidence="1">
    <location>
        <position position="1"/>
    </location>
</feature>
<organism evidence="1">
    <name type="scientific">marine sediment metagenome</name>
    <dbReference type="NCBI Taxonomy" id="412755"/>
    <lineage>
        <taxon>unclassified sequences</taxon>
        <taxon>metagenomes</taxon>
        <taxon>ecological metagenomes</taxon>
    </lineage>
</organism>
<sequence length="204" mass="22556">RLHSVVSATGEVIVEDQAAMAANVALATGDIALIQGYLLAMEARQATIYTRLGLMEDDLDNVTRMRWEMRSARPSWFGPQADETESWRMEPELICEMITTDPAGAGTVQVMAALGGYHCCMRIDYVFAMGTDGNWDMDVRASAGAVVGPRPLIALASIANTIGPQWYRGLPYRTINHNVTINIDIQNGGNVLTYYFIGEKWYEE</sequence>
<accession>X1D9B6</accession>
<dbReference type="EMBL" id="BART01020228">
    <property type="protein sequence ID" value="GAH01659.1"/>
    <property type="molecule type" value="Genomic_DNA"/>
</dbReference>
<comment type="caution">
    <text evidence="1">The sequence shown here is derived from an EMBL/GenBank/DDBJ whole genome shotgun (WGS) entry which is preliminary data.</text>
</comment>
<evidence type="ECO:0000313" key="1">
    <source>
        <dbReference type="EMBL" id="GAH01659.1"/>
    </source>
</evidence>
<protein>
    <submittedName>
        <fullName evidence="1">Uncharacterized protein</fullName>
    </submittedName>
</protein>